<evidence type="ECO:0000313" key="1">
    <source>
        <dbReference type="EMBL" id="CAI5761693.1"/>
    </source>
</evidence>
<protein>
    <submittedName>
        <fullName evidence="1">Uncharacterized protein</fullName>
    </submittedName>
</protein>
<reference evidence="1" key="1">
    <citation type="submission" date="2022-12" db="EMBL/GenBank/DDBJ databases">
        <authorList>
            <person name="Alioto T."/>
            <person name="Alioto T."/>
            <person name="Gomez Garrido J."/>
        </authorList>
    </citation>
    <scope>NUCLEOTIDE SEQUENCE</scope>
</reference>
<sequence length="74" mass="8489">MKLLLEELRTDDRFKNQGQNILCRIKNATHFAHSKSQLPGEEDSVLVHYNQILQPFLSNQTYSLGLTCLQTKGN</sequence>
<dbReference type="EMBL" id="OX395126">
    <property type="protein sequence ID" value="CAI5761693.1"/>
    <property type="molecule type" value="Genomic_DNA"/>
</dbReference>
<organism evidence="1 2">
    <name type="scientific">Podarcis lilfordi</name>
    <name type="common">Lilford's wall lizard</name>
    <dbReference type="NCBI Taxonomy" id="74358"/>
    <lineage>
        <taxon>Eukaryota</taxon>
        <taxon>Metazoa</taxon>
        <taxon>Chordata</taxon>
        <taxon>Craniata</taxon>
        <taxon>Vertebrata</taxon>
        <taxon>Euteleostomi</taxon>
        <taxon>Lepidosauria</taxon>
        <taxon>Squamata</taxon>
        <taxon>Bifurcata</taxon>
        <taxon>Unidentata</taxon>
        <taxon>Episquamata</taxon>
        <taxon>Laterata</taxon>
        <taxon>Lacertibaenia</taxon>
        <taxon>Lacertidae</taxon>
        <taxon>Podarcis</taxon>
    </lineage>
</organism>
<dbReference type="Proteomes" id="UP001178461">
    <property type="component" value="Chromosome 1"/>
</dbReference>
<accession>A0AA35NUK4</accession>
<name>A0AA35NUK4_9SAUR</name>
<evidence type="ECO:0000313" key="2">
    <source>
        <dbReference type="Proteomes" id="UP001178461"/>
    </source>
</evidence>
<dbReference type="AlphaFoldDB" id="A0AA35NUK4"/>
<gene>
    <name evidence="1" type="ORF">PODLI_1B016167</name>
</gene>
<keyword evidence="2" id="KW-1185">Reference proteome</keyword>
<proteinExistence type="predicted"/>